<feature type="compositionally biased region" description="Pro residues" evidence="2">
    <location>
        <begin position="282"/>
        <end position="298"/>
    </location>
</feature>
<feature type="region of interest" description="Disordered" evidence="2">
    <location>
        <begin position="507"/>
        <end position="719"/>
    </location>
</feature>
<feature type="compositionally biased region" description="Polar residues" evidence="2">
    <location>
        <begin position="507"/>
        <end position="525"/>
    </location>
</feature>
<feature type="compositionally biased region" description="Low complexity" evidence="2">
    <location>
        <begin position="601"/>
        <end position="615"/>
    </location>
</feature>
<dbReference type="VEuPathDB" id="FungiDB:PV08_04807"/>
<gene>
    <name evidence="3" type="ORF">PV08_04807</name>
</gene>
<evidence type="ECO:0000313" key="3">
    <source>
        <dbReference type="EMBL" id="KIW17612.1"/>
    </source>
</evidence>
<feature type="compositionally biased region" description="Polar residues" evidence="2">
    <location>
        <begin position="554"/>
        <end position="574"/>
    </location>
</feature>
<reference evidence="3 4" key="1">
    <citation type="submission" date="2015-01" db="EMBL/GenBank/DDBJ databases">
        <title>The Genome Sequence of Exophiala spinifera CBS89968.</title>
        <authorList>
            <consortium name="The Broad Institute Genomics Platform"/>
            <person name="Cuomo C."/>
            <person name="de Hoog S."/>
            <person name="Gorbushina A."/>
            <person name="Stielow B."/>
            <person name="Teixiera M."/>
            <person name="Abouelleil A."/>
            <person name="Chapman S.B."/>
            <person name="Priest M."/>
            <person name="Young S.K."/>
            <person name="Wortman J."/>
            <person name="Nusbaum C."/>
            <person name="Birren B."/>
        </authorList>
    </citation>
    <scope>NUCLEOTIDE SEQUENCE [LARGE SCALE GENOMIC DNA]</scope>
    <source>
        <strain evidence="3 4">CBS 89968</strain>
    </source>
</reference>
<proteinExistence type="predicted"/>
<feature type="compositionally biased region" description="Polar residues" evidence="2">
    <location>
        <begin position="175"/>
        <end position="186"/>
    </location>
</feature>
<feature type="region of interest" description="Disordered" evidence="2">
    <location>
        <begin position="793"/>
        <end position="822"/>
    </location>
</feature>
<feature type="compositionally biased region" description="Polar residues" evidence="2">
    <location>
        <begin position="378"/>
        <end position="388"/>
    </location>
</feature>
<dbReference type="AlphaFoldDB" id="A0A0D1ZY90"/>
<feature type="region of interest" description="Disordered" evidence="2">
    <location>
        <begin position="1"/>
        <end position="233"/>
    </location>
</feature>
<dbReference type="STRING" id="91928.A0A0D1ZY90"/>
<feature type="compositionally biased region" description="Low complexity" evidence="2">
    <location>
        <begin position="299"/>
        <end position="313"/>
    </location>
</feature>
<evidence type="ECO:0000313" key="4">
    <source>
        <dbReference type="Proteomes" id="UP000053328"/>
    </source>
</evidence>
<dbReference type="Proteomes" id="UP000053328">
    <property type="component" value="Unassembled WGS sequence"/>
</dbReference>
<dbReference type="EMBL" id="KN847494">
    <property type="protein sequence ID" value="KIW17612.1"/>
    <property type="molecule type" value="Genomic_DNA"/>
</dbReference>
<dbReference type="OrthoDB" id="1883964at2759"/>
<feature type="compositionally biased region" description="Low complexity" evidence="2">
    <location>
        <begin position="198"/>
        <end position="223"/>
    </location>
</feature>
<feature type="compositionally biased region" description="Pro residues" evidence="2">
    <location>
        <begin position="89"/>
        <end position="98"/>
    </location>
</feature>
<feature type="compositionally biased region" description="Pro residues" evidence="2">
    <location>
        <begin position="314"/>
        <end position="330"/>
    </location>
</feature>
<feature type="compositionally biased region" description="Pro residues" evidence="2">
    <location>
        <begin position="156"/>
        <end position="166"/>
    </location>
</feature>
<dbReference type="RefSeq" id="XP_016237828.1">
    <property type="nucleotide sequence ID" value="XM_016379151.1"/>
</dbReference>
<feature type="compositionally biased region" description="Pro residues" evidence="2">
    <location>
        <begin position="53"/>
        <end position="64"/>
    </location>
</feature>
<feature type="region of interest" description="Disordered" evidence="2">
    <location>
        <begin position="246"/>
        <end position="388"/>
    </location>
</feature>
<dbReference type="HOGENOM" id="CLU_006512_0_0_1"/>
<sequence length="1251" mass="135481">MNPNHSYNYSQSTPGPPQPPWQAPPRKSGWADPRFQPQPLLSPQNANYHGFGPPLPPPPDPSQQPPAQVDTSAWGVRYSQSSVSQSQDPKPPLPPRPPSATGRVSPQPGHTPAFGYQPQPSTQAQSQATSHPHGTSWGGPYLPGQATQGPTYPASAPVPPPPPPRPAAYEAEIQSFHNRVNTPQSEYSHRPPTHHYDPQQQNPWNTQNNPASVASYYPSAPAPHQAAGTNDGYLVSPIEASNTQWNQQAGSNAVQAIGSIQTSQPHVLGFGGPSDWEHYEPGMPPPEQTPTSPPPPAVGSPSQYSAPVSSPVGPAVPPAPQTPKPAPVHTPSPVEIGLASPVSRRGSHQQSPKYQVEWSQPSNTNRPSSASGHDAATSGRSDSLNSTGNIDSVIQAWTTPLRVKSGGEAFSRPESRISAASPEPSVDGRMTDPYADLAPEFKASLKRYATMLRKESAADSDEEKFEIFEAFVSKELRLRSLLYGVELSKPTKDVKKAANLVDIQAALPQSIQEPPNSARTASLDISAQPATTTTTTAAQPTVTRQPPPSDENKQSVLANVTVTSKPAASSLTHTGSEDDGEEAYSPGGRPKVGKASKATGPSPVSDSKSSASDNAVENEAYSPGGRPIITSLTKGSDKLSVSIPPQGKGRDHDSPGPISPSLNAPMVLEDYAMARPPSPGVNAPIIVQPEASRTSPSQPSAGQRPPSTPIKFEPPRPAYTPFRYSAATQAAPTKPFQPADQAYSSLRHSMVDSGRLLTQEASLIPPRPYSASGRKEHDEAFIGLIRNQSMAVRQKTPGPPDALKLGDNTVKSNTPVSRGLETSPLTRAQDPLKRAMIALRALVPEEGIVDSNSDPSVQDLKTKIEAVPDQFTFIHETVVEWDRTNRGVRRQQDAERRARQEESEAHIDALFNDNEIGYADIGDLEAEFKLAEAERRYRENQEELESFTAQVYTPVTERLQKEIQELNQAYATAMELLASNCEPVSRCLKARGGKAKMAEVMACVLTLFNKIEIRHRKLAEADVERERRRKHLELTVLYTNNDKDGMKKLEQEFAAAENAQVLHEARATDERANKLMDAFDRATVRGLGDNQMFIDDVLVKIQDLKQEITSRGQAVKEKLYEPSGARDTLSRIQDAVDLIMTDSRTLLALSNEADVLLNDADYGVSVAEARVSNAGKETYVNLAREKAKEDAKLVEEVNTRIGSVVKGPQHALDILRGMMDQIGADPEHQDRIKKALEAAKQRNAVNDPSRD</sequence>
<feature type="region of interest" description="Disordered" evidence="2">
    <location>
        <begin position="405"/>
        <end position="433"/>
    </location>
</feature>
<keyword evidence="4" id="KW-1185">Reference proteome</keyword>
<feature type="coiled-coil region" evidence="1">
    <location>
        <begin position="930"/>
        <end position="976"/>
    </location>
</feature>
<feature type="compositionally biased region" description="Pro residues" evidence="2">
    <location>
        <begin position="14"/>
        <end position="23"/>
    </location>
</feature>
<name>A0A0D1ZY90_9EURO</name>
<feature type="compositionally biased region" description="Low complexity" evidence="2">
    <location>
        <begin position="527"/>
        <end position="544"/>
    </location>
</feature>
<feature type="compositionally biased region" description="Low complexity" evidence="2">
    <location>
        <begin position="117"/>
        <end position="130"/>
    </location>
</feature>
<accession>A0A0D1ZY90</accession>
<feature type="compositionally biased region" description="Polar residues" evidence="2">
    <location>
        <begin position="1"/>
        <end position="13"/>
    </location>
</feature>
<feature type="compositionally biased region" description="Polar residues" evidence="2">
    <location>
        <begin position="348"/>
        <end position="371"/>
    </location>
</feature>
<evidence type="ECO:0000256" key="2">
    <source>
        <dbReference type="SAM" id="MobiDB-lite"/>
    </source>
</evidence>
<organism evidence="3 4">
    <name type="scientific">Exophiala spinifera</name>
    <dbReference type="NCBI Taxonomy" id="91928"/>
    <lineage>
        <taxon>Eukaryota</taxon>
        <taxon>Fungi</taxon>
        <taxon>Dikarya</taxon>
        <taxon>Ascomycota</taxon>
        <taxon>Pezizomycotina</taxon>
        <taxon>Eurotiomycetes</taxon>
        <taxon>Chaetothyriomycetidae</taxon>
        <taxon>Chaetothyriales</taxon>
        <taxon>Herpotrichiellaceae</taxon>
        <taxon>Exophiala</taxon>
    </lineage>
</organism>
<protein>
    <submittedName>
        <fullName evidence="3">Uncharacterized protein</fullName>
    </submittedName>
</protein>
<feature type="compositionally biased region" description="Polar residues" evidence="2">
    <location>
        <begin position="246"/>
        <end position="265"/>
    </location>
</feature>
<evidence type="ECO:0000256" key="1">
    <source>
        <dbReference type="SAM" id="Coils"/>
    </source>
</evidence>
<keyword evidence="1" id="KW-0175">Coiled coil</keyword>
<feature type="compositionally biased region" description="Polar residues" evidence="2">
    <location>
        <begin position="691"/>
        <end position="701"/>
    </location>
</feature>
<dbReference type="GeneID" id="27331890"/>